<protein>
    <recommendedName>
        <fullName evidence="4">Lipoprotein</fullName>
    </recommendedName>
</protein>
<dbReference type="Proteomes" id="UP000067626">
    <property type="component" value="Chromosome"/>
</dbReference>
<dbReference type="PROSITE" id="PS51257">
    <property type="entry name" value="PROKAR_LIPOPROTEIN"/>
    <property type="match status" value="1"/>
</dbReference>
<dbReference type="GO" id="GO:0005509">
    <property type="term" value="F:calcium ion binding"/>
    <property type="evidence" value="ECO:0007669"/>
    <property type="project" value="InterPro"/>
</dbReference>
<gene>
    <name evidence="2" type="ORF">CMC5_044150</name>
</gene>
<feature type="chain" id="PRO_5005459485" description="Lipoprotein" evidence="1">
    <location>
        <begin position="22"/>
        <end position="254"/>
    </location>
</feature>
<dbReference type="RefSeq" id="WP_050432216.1">
    <property type="nucleotide sequence ID" value="NZ_CP012159.1"/>
</dbReference>
<accession>A0A0K1EHV2</accession>
<keyword evidence="3" id="KW-1185">Reference proteome</keyword>
<dbReference type="KEGG" id="ccro:CMC5_044150"/>
<name>A0A0K1EHV2_CHOCO</name>
<organism evidence="2 3">
    <name type="scientific">Chondromyces crocatus</name>
    <dbReference type="NCBI Taxonomy" id="52"/>
    <lineage>
        <taxon>Bacteria</taxon>
        <taxon>Pseudomonadati</taxon>
        <taxon>Myxococcota</taxon>
        <taxon>Polyangia</taxon>
        <taxon>Polyangiales</taxon>
        <taxon>Polyangiaceae</taxon>
        <taxon>Chondromyces</taxon>
    </lineage>
</organism>
<evidence type="ECO:0000256" key="1">
    <source>
        <dbReference type="SAM" id="SignalP"/>
    </source>
</evidence>
<feature type="signal peptide" evidence="1">
    <location>
        <begin position="1"/>
        <end position="21"/>
    </location>
</feature>
<dbReference type="PATRIC" id="fig|52.7.peg.4866"/>
<evidence type="ECO:0000313" key="3">
    <source>
        <dbReference type="Proteomes" id="UP000067626"/>
    </source>
</evidence>
<dbReference type="AlphaFoldDB" id="A0A0K1EHV2"/>
<proteinExistence type="predicted"/>
<dbReference type="InterPro" id="IPR028974">
    <property type="entry name" value="TSP_type-3_rpt"/>
</dbReference>
<sequence length="254" mass="26489">MLTPRNLRRALGRATLLGSLAAVTASCGGLGPGDYVGYRVASSEAKLDASCYPGGKIPDAIKDDTTTFRTGATFLLYIASDEEAFLDTGTRVIAGTVDGDNFNFSGTRTDVEYPPGQTIFDSDGNGIDDDQQTFVDADRDGLNDKTEDPQVDVNGDGIDDRTQVIDEDGDGIDDRRVDLPSGIKFISSSTVTVTLAIDGSAVVGDVKTTIKNECTGATCPLNYDSSCSNSASFKGVEIDDVDISIGAAPASSAP</sequence>
<keyword evidence="1" id="KW-0732">Signal</keyword>
<dbReference type="SUPFAM" id="SSF103647">
    <property type="entry name" value="TSP type-3 repeat"/>
    <property type="match status" value="1"/>
</dbReference>
<dbReference type="STRING" id="52.CMC5_044150"/>
<dbReference type="OrthoDB" id="9829139at2"/>
<evidence type="ECO:0008006" key="4">
    <source>
        <dbReference type="Google" id="ProtNLM"/>
    </source>
</evidence>
<reference evidence="2" key="1">
    <citation type="submission" date="2015-07" db="EMBL/GenBank/DDBJ databases">
        <title>Genome analysis of myxobacterium Chondromyces crocatus Cm c5 reveals a high potential for natural compound synthesis and the genetic basis for the loss of fruiting body formation.</title>
        <authorList>
            <person name="Zaburannyi N."/>
            <person name="Bunk B."/>
            <person name="Maier J."/>
            <person name="Overmann J."/>
            <person name="Mueller R."/>
        </authorList>
    </citation>
    <scope>NUCLEOTIDE SEQUENCE [LARGE SCALE GENOMIC DNA]</scope>
    <source>
        <strain evidence="2">Cm c5</strain>
    </source>
</reference>
<dbReference type="EMBL" id="CP012159">
    <property type="protein sequence ID" value="AKT40262.1"/>
    <property type="molecule type" value="Genomic_DNA"/>
</dbReference>
<evidence type="ECO:0000313" key="2">
    <source>
        <dbReference type="EMBL" id="AKT40262.1"/>
    </source>
</evidence>